<name>A0ABU6J7N8_9BURK</name>
<dbReference type="InterPro" id="IPR051490">
    <property type="entry name" value="THEM6_lcsJ_thioesterase"/>
</dbReference>
<dbReference type="EMBL" id="JAWIIV010000007">
    <property type="protein sequence ID" value="MEC4719648.1"/>
    <property type="molecule type" value="Genomic_DNA"/>
</dbReference>
<evidence type="ECO:0000313" key="2">
    <source>
        <dbReference type="Proteomes" id="UP001352263"/>
    </source>
</evidence>
<keyword evidence="2" id="KW-1185">Reference proteome</keyword>
<dbReference type="PANTHER" id="PTHR12475">
    <property type="match status" value="1"/>
</dbReference>
<dbReference type="SUPFAM" id="SSF54637">
    <property type="entry name" value="Thioesterase/thiol ester dehydrase-isomerase"/>
    <property type="match status" value="1"/>
</dbReference>
<proteinExistence type="predicted"/>
<sequence>MNLLFRMLYVLLASLFRPRIDAAEFSSRLCLRTLPNDLDINLHMNNGRYLTICDPNRVDLFIRSGLAKVMLKRKWMPMIADHTMTYKKPLKLFEPFEVELAVTHWDAKYFYMTHTFTAGGRVAAVGTSKGVIRSREGVVDPALVMETIGLAERMPGTAG</sequence>
<reference evidence="1 2" key="1">
    <citation type="submission" date="2023-10" db="EMBL/GenBank/DDBJ databases">
        <title>Noviherbaspirillum sp. CPCC 100848 genome assembly.</title>
        <authorList>
            <person name="Li X.Y."/>
            <person name="Fang X.M."/>
        </authorList>
    </citation>
    <scope>NUCLEOTIDE SEQUENCE [LARGE SCALE GENOMIC DNA]</scope>
    <source>
        <strain evidence="1 2">CPCC 100848</strain>
    </source>
</reference>
<dbReference type="RefSeq" id="WP_326506358.1">
    <property type="nucleotide sequence ID" value="NZ_JAWIIV010000007.1"/>
</dbReference>
<dbReference type="InterPro" id="IPR029069">
    <property type="entry name" value="HotDog_dom_sf"/>
</dbReference>
<gene>
    <name evidence="1" type="ORF">RY831_10855</name>
</gene>
<protein>
    <submittedName>
        <fullName evidence="1">Thioesterase family protein</fullName>
    </submittedName>
</protein>
<dbReference type="Proteomes" id="UP001352263">
    <property type="component" value="Unassembled WGS sequence"/>
</dbReference>
<dbReference type="Gene3D" id="3.10.129.10">
    <property type="entry name" value="Hotdog Thioesterase"/>
    <property type="match status" value="1"/>
</dbReference>
<organism evidence="1 2">
    <name type="scientific">Noviherbaspirillum album</name>
    <dbReference type="NCBI Taxonomy" id="3080276"/>
    <lineage>
        <taxon>Bacteria</taxon>
        <taxon>Pseudomonadati</taxon>
        <taxon>Pseudomonadota</taxon>
        <taxon>Betaproteobacteria</taxon>
        <taxon>Burkholderiales</taxon>
        <taxon>Oxalobacteraceae</taxon>
        <taxon>Noviherbaspirillum</taxon>
    </lineage>
</organism>
<dbReference type="Pfam" id="PF13279">
    <property type="entry name" value="4HBT_2"/>
    <property type="match status" value="1"/>
</dbReference>
<evidence type="ECO:0000313" key="1">
    <source>
        <dbReference type="EMBL" id="MEC4719648.1"/>
    </source>
</evidence>
<dbReference type="PANTHER" id="PTHR12475:SF4">
    <property type="entry name" value="PROTEIN THEM6"/>
    <property type="match status" value="1"/>
</dbReference>
<accession>A0ABU6J7N8</accession>
<dbReference type="CDD" id="cd00586">
    <property type="entry name" value="4HBT"/>
    <property type="match status" value="1"/>
</dbReference>
<comment type="caution">
    <text evidence="1">The sequence shown here is derived from an EMBL/GenBank/DDBJ whole genome shotgun (WGS) entry which is preliminary data.</text>
</comment>